<comment type="caution">
    <text evidence="2">The sequence shown here is derived from an EMBL/GenBank/DDBJ whole genome shotgun (WGS) entry which is preliminary data.</text>
</comment>
<accession>A0A9P5PRZ9</accession>
<dbReference type="Pfam" id="PF12937">
    <property type="entry name" value="F-box-like"/>
    <property type="match status" value="1"/>
</dbReference>
<feature type="domain" description="F-box" evidence="1">
    <location>
        <begin position="88"/>
        <end position="144"/>
    </location>
</feature>
<evidence type="ECO:0000313" key="2">
    <source>
        <dbReference type="EMBL" id="KAF9067452.1"/>
    </source>
</evidence>
<evidence type="ECO:0000259" key="1">
    <source>
        <dbReference type="PROSITE" id="PS50181"/>
    </source>
</evidence>
<name>A0A9P5PRZ9_9AGAR</name>
<dbReference type="OrthoDB" id="3266451at2759"/>
<dbReference type="InterPro" id="IPR001810">
    <property type="entry name" value="F-box_dom"/>
</dbReference>
<dbReference type="AlphaFoldDB" id="A0A9P5PRZ9"/>
<protein>
    <recommendedName>
        <fullName evidence="1">F-box domain-containing protein</fullName>
    </recommendedName>
</protein>
<organism evidence="2 3">
    <name type="scientific">Rhodocollybia butyracea</name>
    <dbReference type="NCBI Taxonomy" id="206335"/>
    <lineage>
        <taxon>Eukaryota</taxon>
        <taxon>Fungi</taxon>
        <taxon>Dikarya</taxon>
        <taxon>Basidiomycota</taxon>
        <taxon>Agaricomycotina</taxon>
        <taxon>Agaricomycetes</taxon>
        <taxon>Agaricomycetidae</taxon>
        <taxon>Agaricales</taxon>
        <taxon>Marasmiineae</taxon>
        <taxon>Omphalotaceae</taxon>
        <taxon>Rhodocollybia</taxon>
    </lineage>
</organism>
<reference evidence="2" key="1">
    <citation type="submission" date="2020-11" db="EMBL/GenBank/DDBJ databases">
        <authorList>
            <consortium name="DOE Joint Genome Institute"/>
            <person name="Ahrendt S."/>
            <person name="Riley R."/>
            <person name="Andreopoulos W."/>
            <person name="Labutti K."/>
            <person name="Pangilinan J."/>
            <person name="Ruiz-Duenas F.J."/>
            <person name="Barrasa J.M."/>
            <person name="Sanchez-Garcia M."/>
            <person name="Camarero S."/>
            <person name="Miyauchi S."/>
            <person name="Serrano A."/>
            <person name="Linde D."/>
            <person name="Babiker R."/>
            <person name="Drula E."/>
            <person name="Ayuso-Fernandez I."/>
            <person name="Pacheco R."/>
            <person name="Padilla G."/>
            <person name="Ferreira P."/>
            <person name="Barriuso J."/>
            <person name="Kellner H."/>
            <person name="Castanera R."/>
            <person name="Alfaro M."/>
            <person name="Ramirez L."/>
            <person name="Pisabarro A.G."/>
            <person name="Kuo A."/>
            <person name="Tritt A."/>
            <person name="Lipzen A."/>
            <person name="He G."/>
            <person name="Yan M."/>
            <person name="Ng V."/>
            <person name="Cullen D."/>
            <person name="Martin F."/>
            <person name="Rosso M.-N."/>
            <person name="Henrissat B."/>
            <person name="Hibbett D."/>
            <person name="Martinez A.T."/>
            <person name="Grigoriev I.V."/>
        </authorList>
    </citation>
    <scope>NUCLEOTIDE SEQUENCE</scope>
    <source>
        <strain evidence="2">AH 40177</strain>
    </source>
</reference>
<dbReference type="Gene3D" id="1.20.1280.50">
    <property type="match status" value="1"/>
</dbReference>
<dbReference type="PROSITE" id="PS50181">
    <property type="entry name" value="FBOX"/>
    <property type="match status" value="1"/>
</dbReference>
<feature type="non-terminal residue" evidence="2">
    <location>
        <position position="532"/>
    </location>
</feature>
<dbReference type="InterPro" id="IPR036047">
    <property type="entry name" value="F-box-like_dom_sf"/>
</dbReference>
<evidence type="ECO:0000313" key="3">
    <source>
        <dbReference type="Proteomes" id="UP000772434"/>
    </source>
</evidence>
<dbReference type="Proteomes" id="UP000772434">
    <property type="component" value="Unassembled WGS sequence"/>
</dbReference>
<gene>
    <name evidence="2" type="ORF">BDP27DRAFT_1328851</name>
</gene>
<proteinExistence type="predicted"/>
<keyword evidence="3" id="KW-1185">Reference proteome</keyword>
<dbReference type="SUPFAM" id="SSF81383">
    <property type="entry name" value="F-box domain"/>
    <property type="match status" value="1"/>
</dbReference>
<sequence length="532" mass="60261">MAFEICSQCHSSVFKSRVNVTNDVDEHLRSTNSLPENILSSTSRLLLSIDEDLDGYESEIHRLQIRIADIRNRQERLKTYATHLHSLFSPIRRLPNELLTSIFGYVCVTNRLDVCEYGAALTLSYVCLRWRQLTIGCPELWSKMTIDICNVDDDEVATGGKLATFVNIYLDRSKSLPLQLTFVGVPWHPDSDDSDIPLFTTIARQSFRWKQVTIYAVEISPEIYTWDSLNLPILDTLNLHPLGKTADCSLEMFKETPMLRVFHSRGMGCQWDQDLDFPLPSAKTALHDLEYDPRSGHFYEILDNCPNLHRLSVASWITKTQNTTTVASKPPRILSKLDTLSVALRNQLHLEGNSEDNFLTSILSSFTAPHLKNLVLRQINEWQEPPPFSAIHSFLTRSSCSLKVLSLKQIALSDLELVDPPGSKPSISKAFIESLHSWKRSSIQTSLHPIAKSLLYLSLTAKSTEFDAAVFIDMISSRWIPDPDMAKSLGISCLRSVELFLPQETAVARDAYQPLLPFEKAGMMIVVKYDDR</sequence>
<dbReference type="EMBL" id="JADNRY010000073">
    <property type="protein sequence ID" value="KAF9067452.1"/>
    <property type="molecule type" value="Genomic_DNA"/>
</dbReference>